<feature type="domain" description="JAB" evidence="6">
    <location>
        <begin position="33"/>
        <end position="146"/>
    </location>
</feature>
<keyword evidence="1" id="KW-0645">Protease</keyword>
<keyword evidence="2" id="KW-0479">Metal-binding</keyword>
<evidence type="ECO:0000313" key="7">
    <source>
        <dbReference type="EMBL" id="HAW74403.1"/>
    </source>
</evidence>
<dbReference type="InterPro" id="IPR028090">
    <property type="entry name" value="JAB_dom_prok"/>
</dbReference>
<keyword evidence="5" id="KW-0482">Metalloprotease</keyword>
<gene>
    <name evidence="7" type="ORF">DCW74_01560</name>
</gene>
<sequence>MQALMQDSIFELPNGNFLLVPSSIIGTLHRYRQLKLATKEQGGMLMGIARAEKNQKFTIEFPPCIEVISITEPCKYDIATRTSFKRHCNHHLIDIKRAVTKHENLVYLGEWHTHPQDTPMPSNIDLESWRKAFTDKLAIVAIIGTVNDWWGYWSGNKILPIKKV</sequence>
<evidence type="ECO:0000256" key="5">
    <source>
        <dbReference type="ARBA" id="ARBA00023049"/>
    </source>
</evidence>
<protein>
    <recommendedName>
        <fullName evidence="6">JAB domain-containing protein</fullName>
    </recommendedName>
</protein>
<dbReference type="AlphaFoldDB" id="A0A350NZD6"/>
<evidence type="ECO:0000256" key="4">
    <source>
        <dbReference type="ARBA" id="ARBA00022833"/>
    </source>
</evidence>
<name>A0A350NZD6_9ALTE</name>
<keyword evidence="4" id="KW-0862">Zinc</keyword>
<dbReference type="SUPFAM" id="SSF102712">
    <property type="entry name" value="JAB1/MPN domain"/>
    <property type="match status" value="1"/>
</dbReference>
<dbReference type="Proteomes" id="UP000263517">
    <property type="component" value="Unassembled WGS sequence"/>
</dbReference>
<evidence type="ECO:0000259" key="6">
    <source>
        <dbReference type="Pfam" id="PF14464"/>
    </source>
</evidence>
<evidence type="ECO:0000256" key="2">
    <source>
        <dbReference type="ARBA" id="ARBA00022723"/>
    </source>
</evidence>
<accession>A0A350NZD6</accession>
<proteinExistence type="predicted"/>
<dbReference type="GO" id="GO:0008237">
    <property type="term" value="F:metallopeptidase activity"/>
    <property type="evidence" value="ECO:0007669"/>
    <property type="project" value="UniProtKB-KW"/>
</dbReference>
<keyword evidence="3" id="KW-0378">Hydrolase</keyword>
<dbReference type="GO" id="GO:0046872">
    <property type="term" value="F:metal ion binding"/>
    <property type="evidence" value="ECO:0007669"/>
    <property type="project" value="UniProtKB-KW"/>
</dbReference>
<evidence type="ECO:0000256" key="1">
    <source>
        <dbReference type="ARBA" id="ARBA00022670"/>
    </source>
</evidence>
<dbReference type="Pfam" id="PF14464">
    <property type="entry name" value="Prok-JAB"/>
    <property type="match status" value="1"/>
</dbReference>
<evidence type="ECO:0000313" key="8">
    <source>
        <dbReference type="Proteomes" id="UP000263517"/>
    </source>
</evidence>
<organism evidence="7 8">
    <name type="scientific">Alteromonas australica</name>
    <dbReference type="NCBI Taxonomy" id="589873"/>
    <lineage>
        <taxon>Bacteria</taxon>
        <taxon>Pseudomonadati</taxon>
        <taxon>Pseudomonadota</taxon>
        <taxon>Gammaproteobacteria</taxon>
        <taxon>Alteromonadales</taxon>
        <taxon>Alteromonadaceae</taxon>
        <taxon>Alteromonas/Salinimonas group</taxon>
        <taxon>Alteromonas</taxon>
    </lineage>
</organism>
<dbReference type="EMBL" id="DNAN01000055">
    <property type="protein sequence ID" value="HAW74403.1"/>
    <property type="molecule type" value="Genomic_DNA"/>
</dbReference>
<reference evidence="7 8" key="1">
    <citation type="journal article" date="2018" name="Nat. Biotechnol.">
        <title>A standardized bacterial taxonomy based on genome phylogeny substantially revises the tree of life.</title>
        <authorList>
            <person name="Parks D.H."/>
            <person name="Chuvochina M."/>
            <person name="Waite D.W."/>
            <person name="Rinke C."/>
            <person name="Skarshewski A."/>
            <person name="Chaumeil P.A."/>
            <person name="Hugenholtz P."/>
        </authorList>
    </citation>
    <scope>NUCLEOTIDE SEQUENCE [LARGE SCALE GENOMIC DNA]</scope>
    <source>
        <strain evidence="7">UBA11978</strain>
    </source>
</reference>
<dbReference type="GO" id="GO:0006508">
    <property type="term" value="P:proteolysis"/>
    <property type="evidence" value="ECO:0007669"/>
    <property type="project" value="UniProtKB-KW"/>
</dbReference>
<dbReference type="Gene3D" id="3.40.140.10">
    <property type="entry name" value="Cytidine Deaminase, domain 2"/>
    <property type="match status" value="1"/>
</dbReference>
<evidence type="ECO:0000256" key="3">
    <source>
        <dbReference type="ARBA" id="ARBA00022801"/>
    </source>
</evidence>
<comment type="caution">
    <text evidence="7">The sequence shown here is derived from an EMBL/GenBank/DDBJ whole genome shotgun (WGS) entry which is preliminary data.</text>
</comment>